<name>A0A9K3Q3G4_9STRA</name>
<evidence type="ECO:0000313" key="2">
    <source>
        <dbReference type="Proteomes" id="UP000693970"/>
    </source>
</evidence>
<dbReference type="Proteomes" id="UP000693970">
    <property type="component" value="Unassembled WGS sequence"/>
</dbReference>
<reference evidence="1" key="1">
    <citation type="journal article" date="2021" name="Sci. Rep.">
        <title>Diploid genomic architecture of Nitzschia inconspicua, an elite biomass production diatom.</title>
        <authorList>
            <person name="Oliver A."/>
            <person name="Podell S."/>
            <person name="Pinowska A."/>
            <person name="Traller J.C."/>
            <person name="Smith S.R."/>
            <person name="McClure R."/>
            <person name="Beliaev A."/>
            <person name="Bohutskyi P."/>
            <person name="Hill E.A."/>
            <person name="Rabines A."/>
            <person name="Zheng H."/>
            <person name="Allen L.Z."/>
            <person name="Kuo A."/>
            <person name="Grigoriev I.V."/>
            <person name="Allen A.E."/>
            <person name="Hazlebeck D."/>
            <person name="Allen E.E."/>
        </authorList>
    </citation>
    <scope>NUCLEOTIDE SEQUENCE</scope>
    <source>
        <strain evidence="1">Hildebrandi</strain>
    </source>
</reference>
<dbReference type="EMBL" id="JAGRRH010000005">
    <property type="protein sequence ID" value="KAG7369476.1"/>
    <property type="molecule type" value="Genomic_DNA"/>
</dbReference>
<keyword evidence="2" id="KW-1185">Reference proteome</keyword>
<reference evidence="1" key="2">
    <citation type="submission" date="2021-04" db="EMBL/GenBank/DDBJ databases">
        <authorList>
            <person name="Podell S."/>
        </authorList>
    </citation>
    <scope>NUCLEOTIDE SEQUENCE</scope>
    <source>
        <strain evidence="1">Hildebrandi</strain>
    </source>
</reference>
<organism evidence="1 2">
    <name type="scientific">Nitzschia inconspicua</name>
    <dbReference type="NCBI Taxonomy" id="303405"/>
    <lineage>
        <taxon>Eukaryota</taxon>
        <taxon>Sar</taxon>
        <taxon>Stramenopiles</taxon>
        <taxon>Ochrophyta</taxon>
        <taxon>Bacillariophyta</taxon>
        <taxon>Bacillariophyceae</taxon>
        <taxon>Bacillariophycidae</taxon>
        <taxon>Bacillariales</taxon>
        <taxon>Bacillariaceae</taxon>
        <taxon>Nitzschia</taxon>
    </lineage>
</organism>
<protein>
    <submittedName>
        <fullName evidence="1">Uncharacterized protein</fullName>
    </submittedName>
</protein>
<sequence length="116" mass="13223">MVQASQSDNLQVLALMNTIGNWQLGLMYPFEQGSSFDDDVNDNNHDAKMTQTNGFRQLVLTSFANTSVANTWPNPLVFPTWTSSSWNYRDKNRTCELKSIKFGNFGFVVCTPFKQR</sequence>
<gene>
    <name evidence="1" type="ORF">IV203_027222</name>
</gene>
<proteinExistence type="predicted"/>
<evidence type="ECO:0000313" key="1">
    <source>
        <dbReference type="EMBL" id="KAG7369476.1"/>
    </source>
</evidence>
<accession>A0A9K3Q3G4</accession>
<dbReference type="AlphaFoldDB" id="A0A9K3Q3G4"/>
<comment type="caution">
    <text evidence="1">The sequence shown here is derived from an EMBL/GenBank/DDBJ whole genome shotgun (WGS) entry which is preliminary data.</text>
</comment>